<feature type="compositionally biased region" description="Low complexity" evidence="1">
    <location>
        <begin position="251"/>
        <end position="262"/>
    </location>
</feature>
<dbReference type="AlphaFoldDB" id="A0AAT9HDA9"/>
<proteinExistence type="predicted"/>
<feature type="region of interest" description="Disordered" evidence="1">
    <location>
        <begin position="1"/>
        <end position="111"/>
    </location>
</feature>
<dbReference type="EMBL" id="AP035768">
    <property type="protein sequence ID" value="BFO15417.1"/>
    <property type="molecule type" value="Genomic_DNA"/>
</dbReference>
<evidence type="ECO:0000256" key="1">
    <source>
        <dbReference type="SAM" id="MobiDB-lite"/>
    </source>
</evidence>
<feature type="region of interest" description="Disordered" evidence="1">
    <location>
        <begin position="229"/>
        <end position="273"/>
    </location>
</feature>
<reference evidence="2" key="2">
    <citation type="submission" date="2024-07" db="EMBL/GenBank/DDBJ databases">
        <title>Streptomyces haneummycinica sp. nov., a new antibiotic-producing actinobacterium isolated from marine sediment.</title>
        <authorList>
            <person name="Uemura M."/>
            <person name="Hamada M."/>
            <person name="Hirano S."/>
            <person name="Kobayashi K."/>
            <person name="Ohshiro T."/>
            <person name="Kobayashi T."/>
            <person name="Terahara T."/>
        </authorList>
    </citation>
    <scope>NUCLEOTIDE SEQUENCE</scope>
    <source>
        <strain evidence="2">KM77-8</strain>
    </source>
</reference>
<accession>A0AAT9HDA9</accession>
<evidence type="ECO:0000313" key="2">
    <source>
        <dbReference type="EMBL" id="BFO15417.1"/>
    </source>
</evidence>
<name>A0AAT9HDA9_9ACTN</name>
<protein>
    <submittedName>
        <fullName evidence="2">Uncharacterized protein</fullName>
    </submittedName>
</protein>
<organism evidence="2">
    <name type="scientific">Streptomyces haneummycinicus</name>
    <dbReference type="NCBI Taxonomy" id="3074435"/>
    <lineage>
        <taxon>Bacteria</taxon>
        <taxon>Bacillati</taxon>
        <taxon>Actinomycetota</taxon>
        <taxon>Actinomycetes</taxon>
        <taxon>Kitasatosporales</taxon>
        <taxon>Streptomycetaceae</taxon>
        <taxon>Streptomyces</taxon>
    </lineage>
</organism>
<reference evidence="2" key="1">
    <citation type="submission" date="2024-06" db="EMBL/GenBank/DDBJ databases">
        <authorList>
            <consortium name="consrtm"/>
            <person name="Uemura M."/>
            <person name="Terahara T."/>
        </authorList>
    </citation>
    <scope>NUCLEOTIDE SEQUENCE</scope>
    <source>
        <strain evidence="2">KM77-8</strain>
    </source>
</reference>
<gene>
    <name evidence="2" type="ORF">SHKM778_18050</name>
</gene>
<sequence>MTVGSARDSAVCTSAVARPRARASATKSSPFASSRNASSQPSVAPCTNGWSTPSTYGSAAGGGPGDSSGSATSQAVGGGTRGSPPGQRQRQLQIGVDPGHDPAQQLQDERISVDDRRIRLLGGHQARHQTGPDLLARVPFEAEPADPGLGAQGLQEQFGGPGVVQGLVDRTSGQRAPGDMTDQRGREPGRQRLAHAYEQLIAVARLLGAAVPRLKRLMGADEEVVQAELGGGRQQLGRRDQGEPGDRAALAREPALPRQPLLSSGSSDARRPGGVVTVRVTASDMASRPSLFRHATGASPVGGVLLMRAPGGAGKPPRPGFYAASFRSRNQ</sequence>
<feature type="compositionally biased region" description="Basic and acidic residues" evidence="1">
    <location>
        <begin position="237"/>
        <end position="250"/>
    </location>
</feature>
<feature type="region of interest" description="Disordered" evidence="1">
    <location>
        <begin position="309"/>
        <end position="331"/>
    </location>
</feature>
<feature type="compositionally biased region" description="Low complexity" evidence="1">
    <location>
        <begin position="14"/>
        <end position="39"/>
    </location>
</feature>